<dbReference type="PRINTS" id="PR00237">
    <property type="entry name" value="GPCRRHODOPSN"/>
</dbReference>
<evidence type="ECO:0000256" key="3">
    <source>
        <dbReference type="ARBA" id="ARBA00022692"/>
    </source>
</evidence>
<feature type="region of interest" description="Disordered" evidence="10">
    <location>
        <begin position="459"/>
        <end position="497"/>
    </location>
</feature>
<dbReference type="eggNOG" id="KOG3656">
    <property type="taxonomic scope" value="Eukaryota"/>
</dbReference>
<dbReference type="CDD" id="cd00637">
    <property type="entry name" value="7tm_classA_rhodopsin-like"/>
    <property type="match status" value="1"/>
</dbReference>
<dbReference type="Pfam" id="PF00001">
    <property type="entry name" value="7tm_1"/>
    <property type="match status" value="1"/>
</dbReference>
<dbReference type="SUPFAM" id="SSF81321">
    <property type="entry name" value="Family A G protein-coupled receptor-like"/>
    <property type="match status" value="1"/>
</dbReference>
<feature type="transmembrane region" description="Helical" evidence="11">
    <location>
        <begin position="201"/>
        <end position="226"/>
    </location>
</feature>
<dbReference type="WBParaSite" id="BXY_0990100.1">
    <property type="protein sequence ID" value="BXY_0990100.1"/>
    <property type="gene ID" value="BXY_0990100"/>
</dbReference>
<dbReference type="Gene3D" id="1.20.1070.10">
    <property type="entry name" value="Rhodopsin 7-helix transmembrane proteins"/>
    <property type="match status" value="1"/>
</dbReference>
<evidence type="ECO:0000313" key="13">
    <source>
        <dbReference type="Proteomes" id="UP000095284"/>
    </source>
</evidence>
<sequence length="497" mass="55928">MSATALNFVPGLVQNATIPPPRPLEDHGTVHQMRLLLTITHLLLVSLGSINLLVVFVIAVKPYMRSITNVYMVSLCLADFMYLANLVLVAATQLNNKSWPFGQFLCTVYHGTETTGKYASVMFVVLLAADRYCAMCRPSICARYRNYKVALALTCLAWTLAFAASFPLFAIAEVVMLRFRSVENVHKLCIAKWPNSDAARWYITFSSILIFAIPLGLIIFFYYHILNKLRAAVKSNKRMRRSSSSRAPYHRVTRLVLWVVIFHVMCWSPFWTFNLFSSILRLRISTQFDRIVVNVIHLFPYMNCALNPLVYAVNAENFRRAFRSLFCGAKTAHSSLAPDDTHFPGHTTNRQTCRLTSAFNHSSERLLSIHSGQTALAQRYASATMLNGSVFLPHHEKSPLPTPPTKPKEPTVPECDELPAELQDCTKHCSVVRFVNETTEDLVFPIAVRHRRVSSINLAPKVGDSTPNALSPTHLPQTNSNMSLNRSLNDSGDEVFM</sequence>
<evidence type="ECO:0000256" key="8">
    <source>
        <dbReference type="ARBA" id="ARBA00023224"/>
    </source>
</evidence>
<feature type="domain" description="G-protein coupled receptors family 1 profile" evidence="12">
    <location>
        <begin position="50"/>
        <end position="311"/>
    </location>
</feature>
<comment type="subcellular location">
    <subcellularLocation>
        <location evidence="1">Cell membrane</location>
        <topology evidence="1">Multi-pass membrane protein</topology>
    </subcellularLocation>
</comment>
<reference evidence="14" key="1">
    <citation type="submission" date="2016-11" db="UniProtKB">
        <authorList>
            <consortium name="WormBaseParasite"/>
        </authorList>
    </citation>
    <scope>IDENTIFICATION</scope>
</reference>
<dbReference type="SMART" id="SM01381">
    <property type="entry name" value="7TM_GPCR_Srsx"/>
    <property type="match status" value="1"/>
</dbReference>
<dbReference type="InterPro" id="IPR000276">
    <property type="entry name" value="GPCR_Rhodpsn"/>
</dbReference>
<keyword evidence="2" id="KW-1003">Cell membrane</keyword>
<evidence type="ECO:0000256" key="4">
    <source>
        <dbReference type="ARBA" id="ARBA00022989"/>
    </source>
</evidence>
<feature type="transmembrane region" description="Helical" evidence="11">
    <location>
        <begin position="118"/>
        <end position="137"/>
    </location>
</feature>
<keyword evidence="7 9" id="KW-0675">Receptor</keyword>
<keyword evidence="8 9" id="KW-0807">Transducer</keyword>
<dbReference type="InterPro" id="IPR017452">
    <property type="entry name" value="GPCR_Rhodpsn_7TM"/>
</dbReference>
<accession>A0A1I7SA54</accession>
<comment type="similarity">
    <text evidence="9">Belongs to the G-protein coupled receptor 1 family.</text>
</comment>
<dbReference type="GO" id="GO:0043005">
    <property type="term" value="C:neuron projection"/>
    <property type="evidence" value="ECO:0007669"/>
    <property type="project" value="TreeGrafter"/>
</dbReference>
<evidence type="ECO:0000256" key="6">
    <source>
        <dbReference type="ARBA" id="ARBA00023136"/>
    </source>
</evidence>
<dbReference type="GO" id="GO:0042277">
    <property type="term" value="F:peptide binding"/>
    <property type="evidence" value="ECO:0007669"/>
    <property type="project" value="TreeGrafter"/>
</dbReference>
<feature type="transmembrane region" description="Helical" evidence="11">
    <location>
        <begin position="291"/>
        <end position="313"/>
    </location>
</feature>
<evidence type="ECO:0000256" key="2">
    <source>
        <dbReference type="ARBA" id="ARBA00022475"/>
    </source>
</evidence>
<evidence type="ECO:0000259" key="12">
    <source>
        <dbReference type="PROSITE" id="PS50262"/>
    </source>
</evidence>
<feature type="compositionally biased region" description="Polar residues" evidence="10">
    <location>
        <begin position="465"/>
        <end position="490"/>
    </location>
</feature>
<keyword evidence="6 11" id="KW-0472">Membrane</keyword>
<dbReference type="GO" id="GO:0004930">
    <property type="term" value="F:G protein-coupled receptor activity"/>
    <property type="evidence" value="ECO:0007669"/>
    <property type="project" value="UniProtKB-KW"/>
</dbReference>
<evidence type="ECO:0000256" key="10">
    <source>
        <dbReference type="SAM" id="MobiDB-lite"/>
    </source>
</evidence>
<name>A0A1I7SA54_BURXY</name>
<dbReference type="PROSITE" id="PS50262">
    <property type="entry name" value="G_PROTEIN_RECEP_F1_2"/>
    <property type="match status" value="1"/>
</dbReference>
<feature type="transmembrane region" description="Helical" evidence="11">
    <location>
        <begin position="149"/>
        <end position="172"/>
    </location>
</feature>
<evidence type="ECO:0000256" key="7">
    <source>
        <dbReference type="ARBA" id="ARBA00023170"/>
    </source>
</evidence>
<evidence type="ECO:0000256" key="5">
    <source>
        <dbReference type="ARBA" id="ARBA00023040"/>
    </source>
</evidence>
<feature type="region of interest" description="Disordered" evidence="10">
    <location>
        <begin position="392"/>
        <end position="414"/>
    </location>
</feature>
<evidence type="ECO:0000256" key="1">
    <source>
        <dbReference type="ARBA" id="ARBA00004651"/>
    </source>
</evidence>
<keyword evidence="3 9" id="KW-0812">Transmembrane</keyword>
<feature type="transmembrane region" description="Helical" evidence="11">
    <location>
        <begin position="70"/>
        <end position="91"/>
    </location>
</feature>
<proteinExistence type="inferred from homology"/>
<feature type="transmembrane region" description="Helical" evidence="11">
    <location>
        <begin position="35"/>
        <end position="58"/>
    </location>
</feature>
<protein>
    <submittedName>
        <fullName evidence="14">G_PROTEIN_RECEP_F1_2 domain-containing protein</fullName>
    </submittedName>
</protein>
<dbReference type="PROSITE" id="PS00237">
    <property type="entry name" value="G_PROTEIN_RECEP_F1_1"/>
    <property type="match status" value="1"/>
</dbReference>
<dbReference type="PANTHER" id="PTHR24229:SF50">
    <property type="entry name" value="G-PROTEIN COUPLED RECEPTORS FAMILY 1 PROFILE DOMAIN-CONTAINING PROTEIN"/>
    <property type="match status" value="1"/>
</dbReference>
<keyword evidence="5 9" id="KW-0297">G-protein coupled receptor</keyword>
<evidence type="ECO:0000256" key="9">
    <source>
        <dbReference type="RuleBase" id="RU000688"/>
    </source>
</evidence>
<dbReference type="PANTHER" id="PTHR24229">
    <property type="entry name" value="NEUROPEPTIDES RECEPTOR"/>
    <property type="match status" value="1"/>
</dbReference>
<dbReference type="GO" id="GO:0005886">
    <property type="term" value="C:plasma membrane"/>
    <property type="evidence" value="ECO:0007669"/>
    <property type="project" value="UniProtKB-SubCell"/>
</dbReference>
<dbReference type="AlphaFoldDB" id="A0A1I7SA54"/>
<evidence type="ECO:0000256" key="11">
    <source>
        <dbReference type="SAM" id="Phobius"/>
    </source>
</evidence>
<keyword evidence="4 11" id="KW-1133">Transmembrane helix</keyword>
<feature type="transmembrane region" description="Helical" evidence="11">
    <location>
        <begin position="247"/>
        <end position="271"/>
    </location>
</feature>
<evidence type="ECO:0000313" key="14">
    <source>
        <dbReference type="WBParaSite" id="BXY_0990100.1"/>
    </source>
</evidence>
<organism evidence="13 14">
    <name type="scientific">Bursaphelenchus xylophilus</name>
    <name type="common">Pinewood nematode worm</name>
    <name type="synonym">Aphelenchoides xylophilus</name>
    <dbReference type="NCBI Taxonomy" id="6326"/>
    <lineage>
        <taxon>Eukaryota</taxon>
        <taxon>Metazoa</taxon>
        <taxon>Ecdysozoa</taxon>
        <taxon>Nematoda</taxon>
        <taxon>Chromadorea</taxon>
        <taxon>Rhabditida</taxon>
        <taxon>Tylenchina</taxon>
        <taxon>Tylenchomorpha</taxon>
        <taxon>Aphelenchoidea</taxon>
        <taxon>Aphelenchoididae</taxon>
        <taxon>Bursaphelenchus</taxon>
    </lineage>
</organism>
<dbReference type="Proteomes" id="UP000095284">
    <property type="component" value="Unplaced"/>
</dbReference>